<sequence>MSEKKEDKKKKKQSVLEKEIFSIMEKSMKTALDAAVDDLLKDWNKEIKIKL</sequence>
<gene>
    <name evidence="1" type="ORF">MM50RIKEN_08520</name>
</gene>
<accession>A0A810PY83</accession>
<protein>
    <submittedName>
        <fullName evidence="1">Uncharacterized protein</fullName>
    </submittedName>
</protein>
<organism evidence="1 2">
    <name type="scientific">Vescimonas coprocola</name>
    <dbReference type="NCBI Taxonomy" id="2714355"/>
    <lineage>
        <taxon>Bacteria</taxon>
        <taxon>Bacillati</taxon>
        <taxon>Bacillota</taxon>
        <taxon>Clostridia</taxon>
        <taxon>Eubacteriales</taxon>
        <taxon>Oscillospiraceae</taxon>
        <taxon>Vescimonas</taxon>
    </lineage>
</organism>
<evidence type="ECO:0000313" key="1">
    <source>
        <dbReference type="EMBL" id="BCK81089.1"/>
    </source>
</evidence>
<dbReference type="EMBL" id="AP023418">
    <property type="protein sequence ID" value="BCK81089.1"/>
    <property type="molecule type" value="Genomic_DNA"/>
</dbReference>
<keyword evidence="2" id="KW-1185">Reference proteome</keyword>
<dbReference type="Proteomes" id="UP000681035">
    <property type="component" value="Chromosome"/>
</dbReference>
<dbReference type="KEGG" id="vcop:MM50RIKEN_08520"/>
<dbReference type="RefSeq" id="WP_213541871.1">
    <property type="nucleotide sequence ID" value="NZ_AP023418.1"/>
</dbReference>
<proteinExistence type="predicted"/>
<name>A0A810PY83_9FIRM</name>
<evidence type="ECO:0000313" key="2">
    <source>
        <dbReference type="Proteomes" id="UP000681035"/>
    </source>
</evidence>
<reference evidence="1" key="1">
    <citation type="submission" date="2020-09" db="EMBL/GenBank/DDBJ databases">
        <title>New species isolated from human feces.</title>
        <authorList>
            <person name="Kitahara M."/>
            <person name="Shigeno Y."/>
            <person name="Shime M."/>
            <person name="Matsumoto Y."/>
            <person name="Nakamura S."/>
            <person name="Motooka D."/>
            <person name="Fukuoka S."/>
            <person name="Nishikawa H."/>
            <person name="Benno Y."/>
        </authorList>
    </citation>
    <scope>NUCLEOTIDE SEQUENCE</scope>
    <source>
        <strain evidence="1">MM50</strain>
    </source>
</reference>
<dbReference type="AlphaFoldDB" id="A0A810PY83"/>